<comment type="caution">
    <text evidence="2">The sequence shown here is derived from an EMBL/GenBank/DDBJ whole genome shotgun (WGS) entry which is preliminary data.</text>
</comment>
<feature type="non-terminal residue" evidence="2">
    <location>
        <position position="1"/>
    </location>
</feature>
<feature type="non-terminal residue" evidence="2">
    <location>
        <position position="259"/>
    </location>
</feature>
<protein>
    <submittedName>
        <fullName evidence="2">Uncharacterized protein</fullName>
    </submittedName>
</protein>
<accession>X0WBU0</accession>
<sequence length="259" mass="28728">NAPVGNENEDNWAGDNLEGGFIEDAGAEGDQHADHIMEEEDVNENEEVVTEEDDVNESTEEVTEGDEVTESEDEISEEVIDEEAEPIEEKIQVGKGRTVANNQTTIQGAGAKANKNDNVGGSKGTNESFVKKADYDVLKEAYGSMVKQNGEFKENLINFRKMLGETVVFNTNLTNVTRLFTEHSTTKEEKKQIINRFDDEVSSIKESKNLFKTIEKELGSRAPLTETVENKITQNVNSGASAELNEAQTYVDKDTKRII</sequence>
<feature type="region of interest" description="Disordered" evidence="1">
    <location>
        <begin position="1"/>
        <end position="78"/>
    </location>
</feature>
<feature type="compositionally biased region" description="Acidic residues" evidence="1">
    <location>
        <begin position="37"/>
        <end position="78"/>
    </location>
</feature>
<name>X0WBU0_9ZZZZ</name>
<proteinExistence type="predicted"/>
<dbReference type="AlphaFoldDB" id="X0WBU0"/>
<evidence type="ECO:0000256" key="1">
    <source>
        <dbReference type="SAM" id="MobiDB-lite"/>
    </source>
</evidence>
<evidence type="ECO:0000313" key="2">
    <source>
        <dbReference type="EMBL" id="GAG22018.1"/>
    </source>
</evidence>
<dbReference type="EMBL" id="BARS01034418">
    <property type="protein sequence ID" value="GAG22018.1"/>
    <property type="molecule type" value="Genomic_DNA"/>
</dbReference>
<organism evidence="2">
    <name type="scientific">marine sediment metagenome</name>
    <dbReference type="NCBI Taxonomy" id="412755"/>
    <lineage>
        <taxon>unclassified sequences</taxon>
        <taxon>metagenomes</taxon>
        <taxon>ecological metagenomes</taxon>
    </lineage>
</organism>
<reference evidence="2" key="1">
    <citation type="journal article" date="2014" name="Front. Microbiol.">
        <title>High frequency of phylogenetically diverse reductive dehalogenase-homologous genes in deep subseafloor sedimentary metagenomes.</title>
        <authorList>
            <person name="Kawai M."/>
            <person name="Futagami T."/>
            <person name="Toyoda A."/>
            <person name="Takaki Y."/>
            <person name="Nishi S."/>
            <person name="Hori S."/>
            <person name="Arai W."/>
            <person name="Tsubouchi T."/>
            <person name="Morono Y."/>
            <person name="Uchiyama I."/>
            <person name="Ito T."/>
            <person name="Fujiyama A."/>
            <person name="Inagaki F."/>
            <person name="Takami H."/>
        </authorList>
    </citation>
    <scope>NUCLEOTIDE SEQUENCE</scope>
    <source>
        <strain evidence="2">Expedition CK06-06</strain>
    </source>
</reference>
<gene>
    <name evidence="2" type="ORF">S01H1_53172</name>
</gene>